<dbReference type="Gene3D" id="3.40.1390.20">
    <property type="entry name" value="HprK N-terminal domain-like"/>
    <property type="match status" value="1"/>
</dbReference>
<evidence type="ECO:0000313" key="3">
    <source>
        <dbReference type="Proteomes" id="UP001321582"/>
    </source>
</evidence>
<protein>
    <recommendedName>
        <fullName evidence="1">DRTGG domain-containing protein</fullName>
    </recommendedName>
</protein>
<proteinExistence type="predicted"/>
<feature type="domain" description="DRTGG" evidence="1">
    <location>
        <begin position="33"/>
        <end position="104"/>
    </location>
</feature>
<sequence length="111" mass="12224">MPKLSEISEKIGLNSKFLCEDVNIKNGYCCDLLSEVMGKAKEGSIWVTVHNNMNVVAVASMLDLKAVIITEGHKANDEFLKKAKEESISVFETNKDSFDVVGKLFELGIKG</sequence>
<dbReference type="RefSeq" id="WP_307903460.1">
    <property type="nucleotide sequence ID" value="NZ_AP027059.1"/>
</dbReference>
<dbReference type="Pfam" id="PF07085">
    <property type="entry name" value="DRTGG"/>
    <property type="match status" value="1"/>
</dbReference>
<gene>
    <name evidence="2" type="ORF">HLVA_11650</name>
</gene>
<dbReference type="InterPro" id="IPR010766">
    <property type="entry name" value="DRTGG"/>
</dbReference>
<accession>A0AAU9DWF1</accession>
<reference evidence="2 3" key="1">
    <citation type="submission" date="2022-11" db="EMBL/GenBank/DDBJ databases">
        <title>Haliovirga abyssi gen. nov., sp. nov., a mesophilic fermentative bacterium isolated from the Iheya North hydrothermal field and the proposal of Haliovirgaceae fam. nov.</title>
        <authorList>
            <person name="Miyazaki U."/>
            <person name="Tame A."/>
            <person name="Miyazaki J."/>
            <person name="Takai K."/>
            <person name="Sawayama S."/>
            <person name="Kitajima M."/>
            <person name="Okamoto A."/>
            <person name="Nakagawa S."/>
        </authorList>
    </citation>
    <scope>NUCLEOTIDE SEQUENCE [LARGE SCALE GENOMIC DNA]</scope>
    <source>
        <strain evidence="2 3">IC12</strain>
    </source>
</reference>
<evidence type="ECO:0000259" key="1">
    <source>
        <dbReference type="Pfam" id="PF07085"/>
    </source>
</evidence>
<dbReference type="InterPro" id="IPR028979">
    <property type="entry name" value="Ser_kin/Pase_Hpr-like_N_sf"/>
</dbReference>
<dbReference type="AlphaFoldDB" id="A0AAU9DWF1"/>
<name>A0AAU9DWF1_9FUSO</name>
<dbReference type="SUPFAM" id="SSF75138">
    <property type="entry name" value="HprK N-terminal domain-like"/>
    <property type="match status" value="1"/>
</dbReference>
<keyword evidence="3" id="KW-1185">Reference proteome</keyword>
<dbReference type="EMBL" id="AP027059">
    <property type="protein sequence ID" value="BDU50596.1"/>
    <property type="molecule type" value="Genomic_DNA"/>
</dbReference>
<organism evidence="2 3">
    <name type="scientific">Haliovirga abyssi</name>
    <dbReference type="NCBI Taxonomy" id="2996794"/>
    <lineage>
        <taxon>Bacteria</taxon>
        <taxon>Fusobacteriati</taxon>
        <taxon>Fusobacteriota</taxon>
        <taxon>Fusobacteriia</taxon>
        <taxon>Fusobacteriales</taxon>
        <taxon>Haliovirgaceae</taxon>
        <taxon>Haliovirga</taxon>
    </lineage>
</organism>
<evidence type="ECO:0000313" key="2">
    <source>
        <dbReference type="EMBL" id="BDU50596.1"/>
    </source>
</evidence>
<dbReference type="Proteomes" id="UP001321582">
    <property type="component" value="Chromosome"/>
</dbReference>
<dbReference type="KEGG" id="haby:HLVA_11650"/>